<feature type="region of interest" description="Disordered" evidence="2">
    <location>
        <begin position="1124"/>
        <end position="1176"/>
    </location>
</feature>
<proteinExistence type="predicted"/>
<evidence type="ECO:0000256" key="2">
    <source>
        <dbReference type="SAM" id="MobiDB-lite"/>
    </source>
</evidence>
<dbReference type="EMBL" id="QHJQ01000001">
    <property type="protein sequence ID" value="PXA05299.1"/>
    <property type="molecule type" value="Genomic_DNA"/>
</dbReference>
<sequence>MSCLLAEDDPVFATAKVEASDQTGIVGNWEGELMGAPKHDRVRLTIWRERRSPEGPLQWSVEGKFYPDGGPRSDELRGSRMNLDASQLDKLVLRVQYAYKDDVDLLKMTPSALGMEMAGTWKTRGGDTGKAVLRRVLPKIERIQIGKEERKALSQSVTITKARFGTFEFWKEIPKAEFDYDEHWWEEETNAQRGNRPSIELAVYGENFWGGIRTRVLGEPDFETIVEPDFWDTYASAIRQQPGGAVIGYRTRITLWDNVKPGTYQVDVNGARFPLELVINGFPEPKLHSLEVLTDQTNPYFMIGGNTPDYVAGAQANLYGNALNRTLLVRLKDYKYSRDKFPVFKDPEGAIVYYPVSVKRGDKADMERRSAFEQYDLSIAQAEDKELILVEARVPPNTESSFKRIIFRDQMLPWAMLYSDLGGQLQLARQIPNSNPRIADKWIPASFAMVGDRVRLEMIFTKAPGFDSVPVRYSAVSTGMDSPDLPIVSPEHLFLKPTEDPTIYASAPFHVRSPLRPMHQSHQGDPNERAITLPLPTAANDEKEPASPGRLVFSVDTDWRREHFLGPVSPLPREASAIFGVHDVPPEKTLWLEALEQAVACVPDFEFDPRMEDSLPAVPFAKIGRYSLNSAVFSDVFTGEPPSPLRGLNPILYLWDPLKGEARNQPRAYVSVGHVAALLLMKGELHRLLEEKAGWLNSLLNRPDRLLRMLEQMPPDQESPYRFVEYASPKGKAMYFWELKNSDEYLMKKTGYSNVKELNDWKAKQLNDATHRLLGMIEDAQEEIKGVKNCNARALLELVSDTHRPILNSLRPKLVKKVNNKNFQSWVADESALNWIKMVSDLAAELEERDHEADIDDLALTFETLPLGFLIGNPYASLIYDAVFAVSDIGRASYSYVKSGHALTVARGKAFILGQAYYERADVIAKQACRDFAKQLAMTGLSFAASQGNNLINGAWRKAAGVDPDAPVRDIPGSRAAGDEGLTVDLSPEPAGPSGRLGDTELVPPPSGRLGDTEALPTPVFENASGARSAEVGGGTSIDMEASKLKERYADLEADWKDGLPEGATRDLADEAEDLFRQPAGSRLRDISDIDAYLRRLEAKSAAGETLTPDEMLDKLEIMRLREVEAGRMSPEDTGARAAPGAGKVPEEPASPRNWEKTVEINPNGRPDEADTLVGP</sequence>
<feature type="coiled-coil region" evidence="1">
    <location>
        <begin position="763"/>
        <end position="797"/>
    </location>
</feature>
<comment type="caution">
    <text evidence="3">The sequence shown here is derived from an EMBL/GenBank/DDBJ whole genome shotgun (WGS) entry which is preliminary data.</text>
</comment>
<keyword evidence="4" id="KW-1185">Reference proteome</keyword>
<evidence type="ECO:0000256" key="1">
    <source>
        <dbReference type="SAM" id="Coils"/>
    </source>
</evidence>
<evidence type="ECO:0000313" key="3">
    <source>
        <dbReference type="EMBL" id="PXA05299.1"/>
    </source>
</evidence>
<feature type="region of interest" description="Disordered" evidence="2">
    <location>
        <begin position="963"/>
        <end position="1002"/>
    </location>
</feature>
<evidence type="ECO:0000313" key="4">
    <source>
        <dbReference type="Proteomes" id="UP000247099"/>
    </source>
</evidence>
<protein>
    <submittedName>
        <fullName evidence="3">Uncharacterized protein</fullName>
    </submittedName>
</protein>
<gene>
    <name evidence="3" type="ORF">DDZ13_00090</name>
</gene>
<keyword evidence="1" id="KW-0175">Coiled coil</keyword>
<dbReference type="AlphaFoldDB" id="A0A317ZN78"/>
<accession>A0A317ZN78</accession>
<reference evidence="3 4" key="1">
    <citation type="submission" date="2018-05" db="EMBL/GenBank/DDBJ databases">
        <title>Coraliomargarita sinensis sp. nov., isolated from a marine solar saltern.</title>
        <authorList>
            <person name="Zhou L.Y."/>
        </authorList>
    </citation>
    <scope>NUCLEOTIDE SEQUENCE [LARGE SCALE GENOMIC DNA]</scope>
    <source>
        <strain evidence="3 4">WN38</strain>
    </source>
</reference>
<name>A0A317ZN78_9BACT</name>
<dbReference type="Proteomes" id="UP000247099">
    <property type="component" value="Unassembled WGS sequence"/>
</dbReference>
<organism evidence="3 4">
    <name type="scientific">Coraliomargarita sinensis</name>
    <dbReference type="NCBI Taxonomy" id="2174842"/>
    <lineage>
        <taxon>Bacteria</taxon>
        <taxon>Pseudomonadati</taxon>
        <taxon>Verrucomicrobiota</taxon>
        <taxon>Opitutia</taxon>
        <taxon>Puniceicoccales</taxon>
        <taxon>Coraliomargaritaceae</taxon>
        <taxon>Coraliomargarita</taxon>
    </lineage>
</organism>
<dbReference type="InParanoid" id="A0A317ZN78"/>
<feature type="compositionally biased region" description="Basic and acidic residues" evidence="2">
    <location>
        <begin position="1124"/>
        <end position="1135"/>
    </location>
</feature>
<dbReference type="RefSeq" id="WP_146209175.1">
    <property type="nucleotide sequence ID" value="NZ_QHJQ01000001.1"/>
</dbReference>